<evidence type="ECO:0000256" key="17">
    <source>
        <dbReference type="SAM" id="MobiDB-lite"/>
    </source>
</evidence>
<keyword evidence="6 16" id="KW-0808">Transferase</keyword>
<accession>A0A9J7K4G1</accession>
<name>A0A9J7K4G1_CRIGR</name>
<evidence type="ECO:0000256" key="8">
    <source>
        <dbReference type="ARBA" id="ARBA00022729"/>
    </source>
</evidence>
<dbReference type="GO" id="GO:0098552">
    <property type="term" value="C:side of membrane"/>
    <property type="evidence" value="ECO:0007669"/>
    <property type="project" value="UniProtKB-KW"/>
</dbReference>
<evidence type="ECO:0000256" key="13">
    <source>
        <dbReference type="ARBA" id="ARBA00023180"/>
    </source>
</evidence>
<dbReference type="RefSeq" id="XP_035308944.1">
    <property type="nucleotide sequence ID" value="XM_035453053.1"/>
</dbReference>
<dbReference type="KEGG" id="cge:100771336"/>
<dbReference type="PANTHER" id="PTHR10339">
    <property type="entry name" value="ADP-RIBOSYLTRANSFERASE"/>
    <property type="match status" value="1"/>
</dbReference>
<keyword evidence="18" id="KW-1185">Reference proteome</keyword>
<keyword evidence="11" id="KW-0472">Membrane</keyword>
<evidence type="ECO:0000256" key="6">
    <source>
        <dbReference type="ARBA" id="ARBA00022679"/>
    </source>
</evidence>
<keyword evidence="12" id="KW-1015">Disulfide bond</keyword>
<evidence type="ECO:0000256" key="14">
    <source>
        <dbReference type="ARBA" id="ARBA00023288"/>
    </source>
</evidence>
<gene>
    <name evidence="19" type="primary">Art3</name>
</gene>
<keyword evidence="8" id="KW-0732">Signal</keyword>
<evidence type="ECO:0000256" key="10">
    <source>
        <dbReference type="ARBA" id="ARBA00023027"/>
    </source>
</evidence>
<keyword evidence="13" id="KW-0325">Glycoprotein</keyword>
<evidence type="ECO:0000313" key="18">
    <source>
        <dbReference type="Proteomes" id="UP001108280"/>
    </source>
</evidence>
<dbReference type="InterPro" id="IPR000768">
    <property type="entry name" value="ART"/>
</dbReference>
<evidence type="ECO:0000256" key="11">
    <source>
        <dbReference type="ARBA" id="ARBA00023136"/>
    </source>
</evidence>
<comment type="subcellular location">
    <subcellularLocation>
        <location evidence="1">Cell membrane</location>
        <topology evidence="1">Lipid-anchor</topology>
        <topology evidence="1">GPI-anchor</topology>
    </subcellularLocation>
</comment>
<evidence type="ECO:0000256" key="9">
    <source>
        <dbReference type="ARBA" id="ARBA00022857"/>
    </source>
</evidence>
<dbReference type="GeneID" id="100771336"/>
<evidence type="ECO:0000256" key="15">
    <source>
        <dbReference type="ARBA" id="ARBA00047597"/>
    </source>
</evidence>
<keyword evidence="4" id="KW-0336">GPI-anchor</keyword>
<dbReference type="CTD" id="419"/>
<feature type="region of interest" description="Disordered" evidence="17">
    <location>
        <begin position="355"/>
        <end position="399"/>
    </location>
</feature>
<keyword evidence="14" id="KW-0449">Lipoprotein</keyword>
<dbReference type="Proteomes" id="UP001108280">
    <property type="component" value="Chromosome 1"/>
</dbReference>
<organism evidence="18 19">
    <name type="scientific">Cricetulus griseus</name>
    <name type="common">Chinese hamster</name>
    <name type="synonym">Cricetulus barabensis griseus</name>
    <dbReference type="NCBI Taxonomy" id="10029"/>
    <lineage>
        <taxon>Eukaryota</taxon>
        <taxon>Metazoa</taxon>
        <taxon>Chordata</taxon>
        <taxon>Craniata</taxon>
        <taxon>Vertebrata</taxon>
        <taxon>Euteleostomi</taxon>
        <taxon>Mammalia</taxon>
        <taxon>Eutheria</taxon>
        <taxon>Euarchontoglires</taxon>
        <taxon>Glires</taxon>
        <taxon>Rodentia</taxon>
        <taxon>Myomorpha</taxon>
        <taxon>Muroidea</taxon>
        <taxon>Cricetidae</taxon>
        <taxon>Cricetinae</taxon>
        <taxon>Cricetulus</taxon>
    </lineage>
</organism>
<keyword evidence="9 16" id="KW-0521">NADP</keyword>
<protein>
    <recommendedName>
        <fullName evidence="16">NAD(P)(+)--arginine ADP-ribosyltransferase</fullName>
        <ecNumber evidence="16">2.4.2.31</ecNumber>
    </recommendedName>
    <alternativeName>
        <fullName evidence="16">Mono(ADP-ribosyl)transferase</fullName>
    </alternativeName>
</protein>
<dbReference type="OrthoDB" id="423533at2759"/>
<evidence type="ECO:0000256" key="4">
    <source>
        <dbReference type="ARBA" id="ARBA00022622"/>
    </source>
</evidence>
<dbReference type="PRINTS" id="PR00970">
    <property type="entry name" value="RIBTRNSFRASE"/>
</dbReference>
<dbReference type="AlphaFoldDB" id="A0A9J7K4G1"/>
<comment type="similarity">
    <text evidence="2 16">Belongs to the Arg-specific ADP-ribosyltransferase family.</text>
</comment>
<dbReference type="Gene3D" id="3.90.176.10">
    <property type="entry name" value="Toxin ADP-ribosyltransferase, Chain A, domain 1"/>
    <property type="match status" value="1"/>
</dbReference>
<dbReference type="RefSeq" id="XP_035292866.1">
    <property type="nucleotide sequence ID" value="XM_035436975.1"/>
</dbReference>
<keyword evidence="5 16" id="KW-0328">Glycosyltransferase</keyword>
<evidence type="ECO:0000256" key="7">
    <source>
        <dbReference type="ARBA" id="ARBA00022695"/>
    </source>
</evidence>
<keyword evidence="7" id="KW-0548">Nucleotidyltransferase</keyword>
<reference evidence="19" key="3">
    <citation type="submission" date="2025-08" db="UniProtKB">
        <authorList>
            <consortium name="RefSeq"/>
        </authorList>
    </citation>
    <scope>IDENTIFICATION</scope>
    <source>
        <strain evidence="19">17A/GY</strain>
        <tissue evidence="19">Liver</tissue>
    </source>
</reference>
<keyword evidence="10 16" id="KW-0520">NAD</keyword>
<evidence type="ECO:0000313" key="19">
    <source>
        <dbReference type="RefSeq" id="XP_035308944.1"/>
    </source>
</evidence>
<dbReference type="FunFam" id="3.90.176.10:FF:000002">
    <property type="entry name" value="NAD(P)(+)--arginine ADP-ribosyltransferase"/>
    <property type="match status" value="1"/>
</dbReference>
<reference evidence="18" key="1">
    <citation type="journal article" date="2018" name="Biotechnol. Bioeng.">
        <title>A reference genome of the Chinese hamster based on a hybrid assembly strategy.</title>
        <authorList>
            <person name="Rupp O."/>
            <person name="MacDonald M.L."/>
            <person name="Li S."/>
            <person name="Dhiman H."/>
            <person name="Polson S."/>
            <person name="Griep S."/>
            <person name="Heffner K."/>
            <person name="Hernandez I."/>
            <person name="Brinkrolf K."/>
            <person name="Jadhav V."/>
            <person name="Samoudi M."/>
            <person name="Hao H."/>
            <person name="Kingham B."/>
            <person name="Goesmann A."/>
            <person name="Betenbaugh M.J."/>
            <person name="Lewis N.E."/>
            <person name="Borth N."/>
            <person name="Lee K.H."/>
        </authorList>
    </citation>
    <scope>NUCLEOTIDE SEQUENCE [LARGE SCALE GENOMIC DNA]</scope>
    <source>
        <strain evidence="18">17A/GY</strain>
    </source>
</reference>
<evidence type="ECO:0000256" key="16">
    <source>
        <dbReference type="RuleBase" id="RU361228"/>
    </source>
</evidence>
<dbReference type="Pfam" id="PF01129">
    <property type="entry name" value="ART"/>
    <property type="match status" value="1"/>
</dbReference>
<dbReference type="SUPFAM" id="SSF56399">
    <property type="entry name" value="ADP-ribosylation"/>
    <property type="match status" value="1"/>
</dbReference>
<dbReference type="PANTHER" id="PTHR10339:SF4">
    <property type="entry name" value="ECTO-ADP-RIBOSYLTRANSFERASE 3"/>
    <property type="match status" value="1"/>
</dbReference>
<evidence type="ECO:0000256" key="5">
    <source>
        <dbReference type="ARBA" id="ARBA00022676"/>
    </source>
</evidence>
<keyword evidence="3" id="KW-1003">Cell membrane</keyword>
<dbReference type="GO" id="GO:0005886">
    <property type="term" value="C:plasma membrane"/>
    <property type="evidence" value="ECO:0007669"/>
    <property type="project" value="UniProtKB-SubCell"/>
</dbReference>
<dbReference type="InterPro" id="IPR050999">
    <property type="entry name" value="ADP-ribosyltransferase_ARG"/>
</dbReference>
<proteinExistence type="inferred from homology"/>
<dbReference type="PROSITE" id="PS01291">
    <property type="entry name" value="ART"/>
    <property type="match status" value="1"/>
</dbReference>
<evidence type="ECO:0000256" key="3">
    <source>
        <dbReference type="ARBA" id="ARBA00022475"/>
    </source>
</evidence>
<evidence type="ECO:0000256" key="12">
    <source>
        <dbReference type="ARBA" id="ARBA00023157"/>
    </source>
</evidence>
<reference evidence="18" key="2">
    <citation type="journal article" date="2020" name="Biotechnol. Bioeng.">
        <title>Chromosome-scale scaffolds for the Chinese hamster reference genome assembly to facilitate the study of the CHO epigenome.</title>
        <authorList>
            <person name="Hilliard W."/>
            <person name="MacDonald M."/>
            <person name="Lee K.H."/>
        </authorList>
    </citation>
    <scope>NUCLEOTIDE SEQUENCE [LARGE SCALE GENOMIC DNA]</scope>
    <source>
        <strain evidence="18">17A/GY</strain>
    </source>
</reference>
<dbReference type="EC" id="2.4.2.31" evidence="16"/>
<evidence type="ECO:0000256" key="1">
    <source>
        <dbReference type="ARBA" id="ARBA00004609"/>
    </source>
</evidence>
<comment type="catalytic activity">
    <reaction evidence="15 16">
        <text>L-arginyl-[protein] + NAD(+) = N(omega)-(ADP-D-ribosyl)-L-arginyl-[protein] + nicotinamide + H(+)</text>
        <dbReference type="Rhea" id="RHEA:19149"/>
        <dbReference type="Rhea" id="RHEA-COMP:10532"/>
        <dbReference type="Rhea" id="RHEA-COMP:15087"/>
        <dbReference type="ChEBI" id="CHEBI:15378"/>
        <dbReference type="ChEBI" id="CHEBI:17154"/>
        <dbReference type="ChEBI" id="CHEBI:29965"/>
        <dbReference type="ChEBI" id="CHEBI:57540"/>
        <dbReference type="ChEBI" id="CHEBI:142554"/>
        <dbReference type="EC" id="2.4.2.31"/>
    </reaction>
</comment>
<dbReference type="GO" id="GO:0016779">
    <property type="term" value="F:nucleotidyltransferase activity"/>
    <property type="evidence" value="ECO:0007669"/>
    <property type="project" value="UniProtKB-KW"/>
</dbReference>
<evidence type="ECO:0000256" key="2">
    <source>
        <dbReference type="ARBA" id="ARBA00009558"/>
    </source>
</evidence>
<dbReference type="GO" id="GO:0003950">
    <property type="term" value="F:NAD+ poly-ADP-ribosyltransferase activity"/>
    <property type="evidence" value="ECO:0007669"/>
    <property type="project" value="TreeGrafter"/>
</dbReference>
<dbReference type="GO" id="GO:0106274">
    <property type="term" value="F:NAD+-protein-arginine ADP-ribosyltransferase activity"/>
    <property type="evidence" value="ECO:0007669"/>
    <property type="project" value="UniProtKB-EC"/>
</dbReference>
<sequence>MVTSLLPQQFVEILPSIEMYVFPAVVTESVWPGHHLNSLQRHKYQKRKVKMGHFEMVTTLLAAMTLMDIFQVKAEVLDMAENSFDDEYLKCSNRMEMKYIQQLFKEESASHRLLETVWDNAGILWDARKAQIPVPLTFKNSYGIALMAFVTEAREQTPFYHTFNRAVKMAGHSRKSYIYDFPFKAFHFYLTRALHLLRRPCGDSYKDVVYLTSPGISFNFGEKNLARLGNFTLAYSAKPPIDNNQPVLTIHTCFGVPVERFFGNESERVVLIPLSEVFHVSQEGTDKGLTLHSINKTCSYYDCAFLGGLKTENCIANPEYIEPVYVYNPDLESQKLEDSGRKRLESTGIPGIKVLQQDENPFMQDKKPEDKSQGNAVNPTLGPVPVPGPKSHPSASSGRMLLPPVTASIALIVTSAVSISTAL</sequence>